<evidence type="ECO:0000313" key="2">
    <source>
        <dbReference type="EMBL" id="KAF6397032.1"/>
    </source>
</evidence>
<keyword evidence="3" id="KW-1185">Reference proteome</keyword>
<organism evidence="2 3">
    <name type="scientific">Rousettus aegyptiacus</name>
    <name type="common">Egyptian fruit bat</name>
    <name type="synonym">Pteropus aegyptiacus</name>
    <dbReference type="NCBI Taxonomy" id="9407"/>
    <lineage>
        <taxon>Eukaryota</taxon>
        <taxon>Metazoa</taxon>
        <taxon>Chordata</taxon>
        <taxon>Craniata</taxon>
        <taxon>Vertebrata</taxon>
        <taxon>Euteleostomi</taxon>
        <taxon>Mammalia</taxon>
        <taxon>Eutheria</taxon>
        <taxon>Laurasiatheria</taxon>
        <taxon>Chiroptera</taxon>
        <taxon>Yinpterochiroptera</taxon>
        <taxon>Pteropodoidea</taxon>
        <taxon>Pteropodidae</taxon>
        <taxon>Rousettinae</taxon>
        <taxon>Rousettus</taxon>
    </lineage>
</organism>
<proteinExistence type="predicted"/>
<feature type="region of interest" description="Disordered" evidence="1">
    <location>
        <begin position="137"/>
        <end position="157"/>
    </location>
</feature>
<name>A0A7J8BEC1_ROUAE</name>
<sequence>MMEIHIYEKANGDVYWVQKGGRAGLAETESLESDNEEGSREHSAVRASTPALPPQRAPQRPRTSAEPGTKENSQCGESIIFLSRISPVTAASRCLPGCHHLTTSRAKCSLAGPQPTLRVQHICSMSKNRYGASYNKGYNEGRTRTSQNPFWNPPVTH</sequence>
<protein>
    <submittedName>
        <fullName evidence="2">Uncharacterized protein</fullName>
    </submittedName>
</protein>
<gene>
    <name evidence="2" type="ORF">HJG63_009704</name>
</gene>
<comment type="caution">
    <text evidence="2">The sequence shown here is derived from an EMBL/GenBank/DDBJ whole genome shotgun (WGS) entry which is preliminary data.</text>
</comment>
<evidence type="ECO:0000256" key="1">
    <source>
        <dbReference type="SAM" id="MobiDB-lite"/>
    </source>
</evidence>
<dbReference type="EMBL" id="JACASE010000017">
    <property type="protein sequence ID" value="KAF6397032.1"/>
    <property type="molecule type" value="Genomic_DNA"/>
</dbReference>
<dbReference type="Proteomes" id="UP000593571">
    <property type="component" value="Unassembled WGS sequence"/>
</dbReference>
<accession>A0A7J8BEC1</accession>
<dbReference type="AlphaFoldDB" id="A0A7J8BEC1"/>
<reference evidence="2 3" key="1">
    <citation type="journal article" date="2020" name="Nature">
        <title>Six reference-quality genomes reveal evolution of bat adaptations.</title>
        <authorList>
            <person name="Jebb D."/>
            <person name="Huang Z."/>
            <person name="Pippel M."/>
            <person name="Hughes G.M."/>
            <person name="Lavrichenko K."/>
            <person name="Devanna P."/>
            <person name="Winkler S."/>
            <person name="Jermiin L.S."/>
            <person name="Skirmuntt E.C."/>
            <person name="Katzourakis A."/>
            <person name="Burkitt-Gray L."/>
            <person name="Ray D.A."/>
            <person name="Sullivan K.A.M."/>
            <person name="Roscito J.G."/>
            <person name="Kirilenko B.M."/>
            <person name="Davalos L.M."/>
            <person name="Corthals A.P."/>
            <person name="Power M.L."/>
            <person name="Jones G."/>
            <person name="Ransome R.D."/>
            <person name="Dechmann D.K.N."/>
            <person name="Locatelli A.G."/>
            <person name="Puechmaille S.J."/>
            <person name="Fedrigo O."/>
            <person name="Jarvis E.D."/>
            <person name="Hiller M."/>
            <person name="Vernes S.C."/>
            <person name="Myers E.W."/>
            <person name="Teeling E.C."/>
        </authorList>
    </citation>
    <scope>NUCLEOTIDE SEQUENCE [LARGE SCALE GENOMIC DNA]</scope>
    <source>
        <strain evidence="2">MRouAeg1</strain>
        <tissue evidence="2">Muscle</tissue>
    </source>
</reference>
<feature type="region of interest" description="Disordered" evidence="1">
    <location>
        <begin position="26"/>
        <end position="76"/>
    </location>
</feature>
<evidence type="ECO:0000313" key="3">
    <source>
        <dbReference type="Proteomes" id="UP000593571"/>
    </source>
</evidence>